<evidence type="ECO:0000313" key="3">
    <source>
        <dbReference type="Proteomes" id="UP000070394"/>
    </source>
</evidence>
<dbReference type="STRING" id="467210.HMPREF1866_02106"/>
<feature type="transmembrane region" description="Helical" evidence="1">
    <location>
        <begin position="268"/>
        <end position="289"/>
    </location>
</feature>
<sequence length="454" mass="51773">MKKFLAFFLPIVGAIYLSAYIRSAVLDVVYTDYIRIINTYLHNPFSPVPYFGKDALTRLPITFFERAINVKFFNYSTMFDMSLGVIFLAIMGIVIGLFAAKKNLKVGYIILVMMVVFSLSQWEMLTNGTGWVHFFTFFLFALNFYILDSYIQKESGFKLALNILLPVFTIIMAAGSYSLAYGATLICAYIFYAFFRKKKRGVLMCIPVVMVLVLFMYSYMNADNVNAGATSESIVTVFGRDPLYFLYFGLNTFASDVVSVELVKYFEINVIGTGILGAVIILFYLDALYMNFRYKIYEDTIFPLLLVVSGLFSHTMVILTRWIFLDPMYAMSSRYSLQFGAGLIGVILTFAYIKRKVKGPGRKKPAPIKIPLISNIGVFVFVILVFAGNLLTAGNELRMAKYRMESFEKKVKVAKNFEYESDETLKTVLQYHSPKKTRDALRLIKSKKLNIFSE</sequence>
<keyword evidence="3" id="KW-1185">Reference proteome</keyword>
<keyword evidence="1" id="KW-0812">Transmembrane</keyword>
<feature type="transmembrane region" description="Helical" evidence="1">
    <location>
        <begin position="130"/>
        <end position="147"/>
    </location>
</feature>
<dbReference type="AlphaFoldDB" id="A0A133ZJE0"/>
<evidence type="ECO:0008006" key="4">
    <source>
        <dbReference type="Google" id="ProtNLM"/>
    </source>
</evidence>
<dbReference type="RefSeq" id="WP_060931747.1">
    <property type="nucleotide sequence ID" value="NZ_KQ959840.1"/>
</dbReference>
<accession>A0A133ZJE0</accession>
<feature type="transmembrane region" description="Helical" evidence="1">
    <location>
        <begin position="373"/>
        <end position="394"/>
    </location>
</feature>
<proteinExistence type="predicted"/>
<name>A0A133ZJE0_9FIRM</name>
<gene>
    <name evidence="2" type="ORF">HMPREF1866_02106</name>
</gene>
<keyword evidence="1" id="KW-0472">Membrane</keyword>
<protein>
    <recommendedName>
        <fullName evidence="4">Glycosyltransferase RgtA/B/C/D-like domain-containing protein</fullName>
    </recommendedName>
</protein>
<evidence type="ECO:0000313" key="2">
    <source>
        <dbReference type="EMBL" id="KXB55566.1"/>
    </source>
</evidence>
<feature type="transmembrane region" description="Helical" evidence="1">
    <location>
        <begin position="335"/>
        <end position="353"/>
    </location>
</feature>
<comment type="caution">
    <text evidence="2">The sequence shown here is derived from an EMBL/GenBank/DDBJ whole genome shotgun (WGS) entry which is preliminary data.</text>
</comment>
<feature type="transmembrane region" description="Helical" evidence="1">
    <location>
        <begin position="202"/>
        <end position="220"/>
    </location>
</feature>
<feature type="transmembrane region" description="Helical" evidence="1">
    <location>
        <begin position="106"/>
        <end position="124"/>
    </location>
</feature>
<feature type="transmembrane region" description="Helical" evidence="1">
    <location>
        <begin position="301"/>
        <end position="323"/>
    </location>
</feature>
<feature type="transmembrane region" description="Helical" evidence="1">
    <location>
        <begin position="81"/>
        <end position="99"/>
    </location>
</feature>
<dbReference type="Proteomes" id="UP000070394">
    <property type="component" value="Unassembled WGS sequence"/>
</dbReference>
<dbReference type="PATRIC" id="fig|467210.3.peg.2084"/>
<feature type="transmembrane region" description="Helical" evidence="1">
    <location>
        <begin position="156"/>
        <end position="173"/>
    </location>
</feature>
<keyword evidence="1" id="KW-1133">Transmembrane helix</keyword>
<evidence type="ECO:0000256" key="1">
    <source>
        <dbReference type="SAM" id="Phobius"/>
    </source>
</evidence>
<dbReference type="EMBL" id="LSDA01000111">
    <property type="protein sequence ID" value="KXB55566.1"/>
    <property type="molecule type" value="Genomic_DNA"/>
</dbReference>
<feature type="transmembrane region" description="Helical" evidence="1">
    <location>
        <begin position="179"/>
        <end position="195"/>
    </location>
</feature>
<reference evidence="3" key="1">
    <citation type="submission" date="2016-01" db="EMBL/GenBank/DDBJ databases">
        <authorList>
            <person name="Mitreva M."/>
            <person name="Pepin K.H."/>
            <person name="Mihindukulasuriya K.A."/>
            <person name="Fulton R."/>
            <person name="Fronick C."/>
            <person name="O'Laughlin M."/>
            <person name="Miner T."/>
            <person name="Herter B."/>
            <person name="Rosa B.A."/>
            <person name="Cordes M."/>
            <person name="Tomlinson C."/>
            <person name="Wollam A."/>
            <person name="Palsikar V.B."/>
            <person name="Mardis E.R."/>
            <person name="Wilson R.K."/>
        </authorList>
    </citation>
    <scope>NUCLEOTIDE SEQUENCE [LARGE SCALE GENOMIC DNA]</scope>
    <source>
        <strain evidence="3">DNF00896</strain>
    </source>
</reference>
<organism evidence="2 3">
    <name type="scientific">Lachnoanaerobaculum saburreum</name>
    <dbReference type="NCBI Taxonomy" id="467210"/>
    <lineage>
        <taxon>Bacteria</taxon>
        <taxon>Bacillati</taxon>
        <taxon>Bacillota</taxon>
        <taxon>Clostridia</taxon>
        <taxon>Lachnospirales</taxon>
        <taxon>Lachnospiraceae</taxon>
        <taxon>Lachnoanaerobaculum</taxon>
    </lineage>
</organism>
<dbReference type="OrthoDB" id="2029140at2"/>